<dbReference type="OMA" id="QWINPKK"/>
<feature type="region of interest" description="Disordered" evidence="1">
    <location>
        <begin position="1"/>
        <end position="43"/>
    </location>
</feature>
<dbReference type="STRING" id="45351.A7RT80"/>
<proteinExistence type="predicted"/>
<dbReference type="EMBL" id="DS469536">
    <property type="protein sequence ID" value="EDO45338.1"/>
    <property type="molecule type" value="Genomic_DNA"/>
</dbReference>
<gene>
    <name evidence="2" type="ORF">NEMVEDRAFT_v1g162410</name>
</gene>
<dbReference type="InterPro" id="IPR022179">
    <property type="entry name" value="CFAP276"/>
</dbReference>
<dbReference type="InParanoid" id="A7RT80"/>
<accession>A7RT80</accession>
<organism evidence="2 3">
    <name type="scientific">Nematostella vectensis</name>
    <name type="common">Starlet sea anemone</name>
    <dbReference type="NCBI Taxonomy" id="45351"/>
    <lineage>
        <taxon>Eukaryota</taxon>
        <taxon>Metazoa</taxon>
        <taxon>Cnidaria</taxon>
        <taxon>Anthozoa</taxon>
        <taxon>Hexacorallia</taxon>
        <taxon>Actiniaria</taxon>
        <taxon>Edwardsiidae</taxon>
        <taxon>Nematostella</taxon>
    </lineage>
</organism>
<dbReference type="AlphaFoldDB" id="A7RT80"/>
<evidence type="ECO:0000313" key="2">
    <source>
        <dbReference type="EMBL" id="EDO45338.1"/>
    </source>
</evidence>
<evidence type="ECO:0000313" key="3">
    <source>
        <dbReference type="Proteomes" id="UP000001593"/>
    </source>
</evidence>
<dbReference type="OrthoDB" id="10013535at2759"/>
<dbReference type="PhylomeDB" id="A7RT80"/>
<keyword evidence="3" id="KW-1185">Reference proteome</keyword>
<dbReference type="Proteomes" id="UP000001593">
    <property type="component" value="Unassembled WGS sequence"/>
</dbReference>
<sequence>MPRDPYPFPRLQNDTDFTGSPAKQVGVTTKNHTRSKSAEGNAHDRLYQTATLSSSRREVFYFDPQAPQDSLDFVIKSTYDNHNEFLRSAAETLVQPETIGLTQGRVLKNRPPPPDPEIDMYKLPLTRSTAIKKENINSINGAIESHHSAATNGGYSRKHDGGFYTC</sequence>
<dbReference type="Pfam" id="PF12494">
    <property type="entry name" value="DUF3695"/>
    <property type="match status" value="1"/>
</dbReference>
<dbReference type="KEGG" id="nve:5517461"/>
<evidence type="ECO:0000256" key="1">
    <source>
        <dbReference type="SAM" id="MobiDB-lite"/>
    </source>
</evidence>
<reference evidence="2 3" key="1">
    <citation type="journal article" date="2007" name="Science">
        <title>Sea anemone genome reveals ancestral eumetazoan gene repertoire and genomic organization.</title>
        <authorList>
            <person name="Putnam N.H."/>
            <person name="Srivastava M."/>
            <person name="Hellsten U."/>
            <person name="Dirks B."/>
            <person name="Chapman J."/>
            <person name="Salamov A."/>
            <person name="Terry A."/>
            <person name="Shapiro H."/>
            <person name="Lindquist E."/>
            <person name="Kapitonov V.V."/>
            <person name="Jurka J."/>
            <person name="Genikhovich G."/>
            <person name="Grigoriev I.V."/>
            <person name="Lucas S.M."/>
            <person name="Steele R.E."/>
            <person name="Finnerty J.R."/>
            <person name="Technau U."/>
            <person name="Martindale M.Q."/>
            <person name="Rokhsar D.S."/>
        </authorList>
    </citation>
    <scope>NUCLEOTIDE SEQUENCE [LARGE SCALE GENOMIC DNA]</scope>
    <source>
        <strain evidence="3">CH2 X CH6</strain>
    </source>
</reference>
<name>A7RT80_NEMVE</name>
<protein>
    <submittedName>
        <fullName evidence="2">Uncharacterized protein</fullName>
    </submittedName>
</protein>
<dbReference type="HOGENOM" id="CLU_133894_0_0_1"/>
<dbReference type="eggNOG" id="ENOG502S2J1">
    <property type="taxonomic scope" value="Eukaryota"/>
</dbReference>